<evidence type="ECO:0000256" key="9">
    <source>
        <dbReference type="RuleBase" id="RU369079"/>
    </source>
</evidence>
<evidence type="ECO:0000256" key="8">
    <source>
        <dbReference type="ARBA" id="ARBA00038436"/>
    </source>
</evidence>
<reference evidence="11 12" key="1">
    <citation type="submission" date="2022-04" db="EMBL/GenBank/DDBJ databases">
        <authorList>
            <person name="Grouzdev D.S."/>
            <person name="Pantiukh K.S."/>
            <person name="Krutkina M.S."/>
        </authorList>
    </citation>
    <scope>NUCLEOTIDE SEQUENCE [LARGE SCALE GENOMIC DNA]</scope>
    <source>
        <strain evidence="11 12">6x-1</strain>
    </source>
</reference>
<organism evidence="11 12">
    <name type="scientific">Ancylobacter crimeensis</name>
    <dbReference type="NCBI Taxonomy" id="2579147"/>
    <lineage>
        <taxon>Bacteria</taxon>
        <taxon>Pseudomonadati</taxon>
        <taxon>Pseudomonadota</taxon>
        <taxon>Alphaproteobacteria</taxon>
        <taxon>Hyphomicrobiales</taxon>
        <taxon>Xanthobacteraceae</taxon>
        <taxon>Ancylobacter</taxon>
    </lineage>
</organism>
<comment type="subunit">
    <text evidence="9">The complex comprises the extracytoplasmic solute receptor protein and the two transmembrane proteins.</text>
</comment>
<keyword evidence="7 9" id="KW-0472">Membrane</keyword>
<keyword evidence="5 9" id="KW-0812">Transmembrane</keyword>
<evidence type="ECO:0000256" key="7">
    <source>
        <dbReference type="ARBA" id="ARBA00023136"/>
    </source>
</evidence>
<evidence type="ECO:0000313" key="12">
    <source>
        <dbReference type="Proteomes" id="UP001203284"/>
    </source>
</evidence>
<keyword evidence="12" id="KW-1185">Reference proteome</keyword>
<sequence length="165" mass="18191">MENLDRLLHVTLLWIIGALIFAMMLVTFGQVIARYALANSLSWSEELGRYIFVWITFLGMAAAFQSRAHVALDFLMSLLPVKPSHALAVFNTLLVAIVGVTLLVGGISLMRFGLNQRSAALGIPMYYVYVVIPFSGAMLAYFALRATWKQAVSGKQVTFDEKGAL</sequence>
<evidence type="ECO:0000259" key="10">
    <source>
        <dbReference type="Pfam" id="PF04290"/>
    </source>
</evidence>
<evidence type="ECO:0000256" key="6">
    <source>
        <dbReference type="ARBA" id="ARBA00022989"/>
    </source>
</evidence>
<feature type="transmembrane region" description="Helical" evidence="9">
    <location>
        <begin position="12"/>
        <end position="35"/>
    </location>
</feature>
<feature type="transmembrane region" description="Helical" evidence="9">
    <location>
        <begin position="47"/>
        <end position="66"/>
    </location>
</feature>
<dbReference type="PANTHER" id="PTHR35011:SF2">
    <property type="entry name" value="2,3-DIKETO-L-GULONATE TRAP TRANSPORTER SMALL PERMEASE PROTEIN YIAM"/>
    <property type="match status" value="1"/>
</dbReference>
<dbReference type="Pfam" id="PF04290">
    <property type="entry name" value="DctQ"/>
    <property type="match status" value="1"/>
</dbReference>
<evidence type="ECO:0000256" key="4">
    <source>
        <dbReference type="ARBA" id="ARBA00022519"/>
    </source>
</evidence>
<evidence type="ECO:0000313" key="11">
    <source>
        <dbReference type="EMBL" id="MCK0195342.1"/>
    </source>
</evidence>
<keyword evidence="2 9" id="KW-0813">Transport</keyword>
<proteinExistence type="inferred from homology"/>
<comment type="function">
    <text evidence="9">Part of the tripartite ATP-independent periplasmic (TRAP) transport system.</text>
</comment>
<feature type="transmembrane region" description="Helical" evidence="9">
    <location>
        <begin position="86"/>
        <end position="114"/>
    </location>
</feature>
<dbReference type="InterPro" id="IPR007387">
    <property type="entry name" value="TRAP_DctQ"/>
</dbReference>
<name>A0ABT0D5X4_9HYPH</name>
<feature type="domain" description="Tripartite ATP-independent periplasmic transporters DctQ component" evidence="10">
    <location>
        <begin position="23"/>
        <end position="150"/>
    </location>
</feature>
<gene>
    <name evidence="11" type="ORF">MWN34_00290</name>
</gene>
<evidence type="ECO:0000256" key="5">
    <source>
        <dbReference type="ARBA" id="ARBA00022692"/>
    </source>
</evidence>
<dbReference type="EMBL" id="JALKCH010000001">
    <property type="protein sequence ID" value="MCK0195342.1"/>
    <property type="molecule type" value="Genomic_DNA"/>
</dbReference>
<dbReference type="RefSeq" id="WP_247025631.1">
    <property type="nucleotide sequence ID" value="NZ_JALKCH010000001.1"/>
</dbReference>
<comment type="subcellular location">
    <subcellularLocation>
        <location evidence="1 9">Cell inner membrane</location>
        <topology evidence="1 9">Multi-pass membrane protein</topology>
    </subcellularLocation>
</comment>
<keyword evidence="6 9" id="KW-1133">Transmembrane helix</keyword>
<evidence type="ECO:0000256" key="2">
    <source>
        <dbReference type="ARBA" id="ARBA00022448"/>
    </source>
</evidence>
<accession>A0ABT0D5X4</accession>
<evidence type="ECO:0000256" key="1">
    <source>
        <dbReference type="ARBA" id="ARBA00004429"/>
    </source>
</evidence>
<comment type="similarity">
    <text evidence="8 9">Belongs to the TRAP transporter small permease family.</text>
</comment>
<keyword evidence="3" id="KW-1003">Cell membrane</keyword>
<dbReference type="Proteomes" id="UP001203284">
    <property type="component" value="Unassembled WGS sequence"/>
</dbReference>
<dbReference type="InterPro" id="IPR055348">
    <property type="entry name" value="DctQ"/>
</dbReference>
<comment type="caution">
    <text evidence="11">The sequence shown here is derived from an EMBL/GenBank/DDBJ whole genome shotgun (WGS) entry which is preliminary data.</text>
</comment>
<dbReference type="PANTHER" id="PTHR35011">
    <property type="entry name" value="2,3-DIKETO-L-GULONATE TRAP TRANSPORTER SMALL PERMEASE PROTEIN YIAM"/>
    <property type="match status" value="1"/>
</dbReference>
<keyword evidence="4 9" id="KW-0997">Cell inner membrane</keyword>
<protein>
    <recommendedName>
        <fullName evidence="9">TRAP transporter small permease protein</fullName>
    </recommendedName>
</protein>
<evidence type="ECO:0000256" key="3">
    <source>
        <dbReference type="ARBA" id="ARBA00022475"/>
    </source>
</evidence>
<feature type="transmembrane region" description="Helical" evidence="9">
    <location>
        <begin position="126"/>
        <end position="144"/>
    </location>
</feature>